<evidence type="ECO:0000313" key="11">
    <source>
        <dbReference type="Proteomes" id="UP001224418"/>
    </source>
</evidence>
<dbReference type="SUPFAM" id="SSF52540">
    <property type="entry name" value="P-loop containing nucleoside triphosphate hydrolases"/>
    <property type="match status" value="1"/>
</dbReference>
<dbReference type="SUPFAM" id="SSF90123">
    <property type="entry name" value="ABC transporter transmembrane region"/>
    <property type="match status" value="1"/>
</dbReference>
<feature type="transmembrane region" description="Helical" evidence="7">
    <location>
        <begin position="63"/>
        <end position="80"/>
    </location>
</feature>
<evidence type="ECO:0000256" key="5">
    <source>
        <dbReference type="ARBA" id="ARBA00022989"/>
    </source>
</evidence>
<feature type="transmembrane region" description="Helical" evidence="7">
    <location>
        <begin position="133"/>
        <end position="155"/>
    </location>
</feature>
<name>A0ABU0JVG7_HATLI</name>
<dbReference type="GO" id="GO:0005524">
    <property type="term" value="F:ATP binding"/>
    <property type="evidence" value="ECO:0007669"/>
    <property type="project" value="UniProtKB-KW"/>
</dbReference>
<comment type="subcellular location">
    <subcellularLocation>
        <location evidence="1">Cell membrane</location>
        <topology evidence="1">Multi-pass membrane protein</topology>
    </subcellularLocation>
</comment>
<evidence type="ECO:0000256" key="6">
    <source>
        <dbReference type="ARBA" id="ARBA00023136"/>
    </source>
</evidence>
<evidence type="ECO:0000259" key="9">
    <source>
        <dbReference type="PROSITE" id="PS50929"/>
    </source>
</evidence>
<protein>
    <submittedName>
        <fullName evidence="10">ATP-binding cassette subfamily C protein</fullName>
    </submittedName>
</protein>
<gene>
    <name evidence="10" type="ORF">QOZ93_002178</name>
</gene>
<accession>A0ABU0JVG7</accession>
<sequence length="554" mass="61924">MRRSGMTIMGKLIGLLKPLLHIMFITITMGVLGFLSSIFITIYGGKGILNIMGLYKDTTLKNIFIVIITCGLLRGVLRYLEQYSGHYIAFKLLALLRDKVFKKLRELSPAKLDGEEKGNLISIITSDIELLEVFYAHTIAPICIGFLTSLIMVIYISKINISLGIVALFAYIIIGFFIPYYTSKLGKESGISYRNSFGKMNSFVLDSLKGIREILFFNMGKKRLEEIDKRGQELNDQLQTIKKHEGIVRGLTDSIIVSFIGIMLFVGSRLYLRGIIGFHEMIIAIIALASSFGPVVVLSNLSNNLLNTLAAGDRVLNLLEEKPVVEENKMGRTVEFNKLEVKDVFFKYDKENILENINMEINKGEVVGLIGESGCGKSTLLKLLMRFWDVSKGKIEISSTNLKYVNSKSLRNLESLVTQDTFLFNDSILENIRICKKDATLEEVKEAAKKASIDGFIESLENGYDTKVGELGDRLSGGERQRLGLARAFLHDGDLILLDEPTSNLDSLNEKVILKSLKENSGNKTIVIVSHRASTVNIADKIYKVEDKNISLQV</sequence>
<feature type="transmembrane region" description="Helical" evidence="7">
    <location>
        <begin position="20"/>
        <end position="43"/>
    </location>
</feature>
<organism evidence="10 11">
    <name type="scientific">Hathewaya limosa</name>
    <name type="common">Clostridium limosum</name>
    <dbReference type="NCBI Taxonomy" id="1536"/>
    <lineage>
        <taxon>Bacteria</taxon>
        <taxon>Bacillati</taxon>
        <taxon>Bacillota</taxon>
        <taxon>Clostridia</taxon>
        <taxon>Eubacteriales</taxon>
        <taxon>Clostridiaceae</taxon>
        <taxon>Hathewaya</taxon>
    </lineage>
</organism>
<dbReference type="PANTHER" id="PTHR43394:SF1">
    <property type="entry name" value="ATP-BINDING CASSETTE SUB-FAMILY B MEMBER 10, MITOCHONDRIAL"/>
    <property type="match status" value="1"/>
</dbReference>
<keyword evidence="4 10" id="KW-0067">ATP-binding</keyword>
<dbReference type="InterPro" id="IPR011527">
    <property type="entry name" value="ABC1_TM_dom"/>
</dbReference>
<dbReference type="RefSeq" id="WP_307356410.1">
    <property type="nucleotide sequence ID" value="NZ_BAAACJ010000007.1"/>
</dbReference>
<evidence type="ECO:0000256" key="4">
    <source>
        <dbReference type="ARBA" id="ARBA00022840"/>
    </source>
</evidence>
<keyword evidence="6 7" id="KW-0472">Membrane</keyword>
<dbReference type="PANTHER" id="PTHR43394">
    <property type="entry name" value="ATP-DEPENDENT PERMEASE MDL1, MITOCHONDRIAL"/>
    <property type="match status" value="1"/>
</dbReference>
<comment type="caution">
    <text evidence="10">The sequence shown here is derived from an EMBL/GenBank/DDBJ whole genome shotgun (WGS) entry which is preliminary data.</text>
</comment>
<dbReference type="InterPro" id="IPR039421">
    <property type="entry name" value="Type_1_exporter"/>
</dbReference>
<feature type="domain" description="ABC transmembrane type-1" evidence="9">
    <location>
        <begin position="24"/>
        <end position="307"/>
    </location>
</feature>
<evidence type="ECO:0000259" key="8">
    <source>
        <dbReference type="PROSITE" id="PS50893"/>
    </source>
</evidence>
<dbReference type="InterPro" id="IPR027417">
    <property type="entry name" value="P-loop_NTPase"/>
</dbReference>
<keyword evidence="5 7" id="KW-1133">Transmembrane helix</keyword>
<keyword evidence="11" id="KW-1185">Reference proteome</keyword>
<keyword evidence="2 7" id="KW-0812">Transmembrane</keyword>
<evidence type="ECO:0000313" key="10">
    <source>
        <dbReference type="EMBL" id="MDQ0480430.1"/>
    </source>
</evidence>
<keyword evidence="3" id="KW-0547">Nucleotide-binding</keyword>
<dbReference type="PROSITE" id="PS50893">
    <property type="entry name" value="ABC_TRANSPORTER_2"/>
    <property type="match status" value="1"/>
</dbReference>
<evidence type="ECO:0000256" key="2">
    <source>
        <dbReference type="ARBA" id="ARBA00022692"/>
    </source>
</evidence>
<dbReference type="InterPro" id="IPR017871">
    <property type="entry name" value="ABC_transporter-like_CS"/>
</dbReference>
<dbReference type="EMBL" id="JAUSWN010000019">
    <property type="protein sequence ID" value="MDQ0480430.1"/>
    <property type="molecule type" value="Genomic_DNA"/>
</dbReference>
<dbReference type="PROSITE" id="PS50929">
    <property type="entry name" value="ABC_TM1F"/>
    <property type="match status" value="1"/>
</dbReference>
<dbReference type="Proteomes" id="UP001224418">
    <property type="component" value="Unassembled WGS sequence"/>
</dbReference>
<feature type="transmembrane region" description="Helical" evidence="7">
    <location>
        <begin position="278"/>
        <end position="298"/>
    </location>
</feature>
<reference evidence="10 11" key="1">
    <citation type="submission" date="2023-07" db="EMBL/GenBank/DDBJ databases">
        <title>Genomic Encyclopedia of Type Strains, Phase IV (KMG-IV): sequencing the most valuable type-strain genomes for metagenomic binning, comparative biology and taxonomic classification.</title>
        <authorList>
            <person name="Goeker M."/>
        </authorList>
    </citation>
    <scope>NUCLEOTIDE SEQUENCE [LARGE SCALE GENOMIC DNA]</scope>
    <source>
        <strain evidence="10 11">DSM 1400</strain>
    </source>
</reference>
<proteinExistence type="predicted"/>
<dbReference type="Pfam" id="PF00005">
    <property type="entry name" value="ABC_tran"/>
    <property type="match status" value="1"/>
</dbReference>
<feature type="transmembrane region" description="Helical" evidence="7">
    <location>
        <begin position="161"/>
        <end position="181"/>
    </location>
</feature>
<dbReference type="InterPro" id="IPR036640">
    <property type="entry name" value="ABC1_TM_sf"/>
</dbReference>
<evidence type="ECO:0000256" key="3">
    <source>
        <dbReference type="ARBA" id="ARBA00022741"/>
    </source>
</evidence>
<dbReference type="Pfam" id="PF00664">
    <property type="entry name" value="ABC_membrane"/>
    <property type="match status" value="1"/>
</dbReference>
<evidence type="ECO:0000256" key="7">
    <source>
        <dbReference type="SAM" id="Phobius"/>
    </source>
</evidence>
<dbReference type="InterPro" id="IPR003593">
    <property type="entry name" value="AAA+_ATPase"/>
</dbReference>
<evidence type="ECO:0000256" key="1">
    <source>
        <dbReference type="ARBA" id="ARBA00004651"/>
    </source>
</evidence>
<dbReference type="Gene3D" id="3.40.50.300">
    <property type="entry name" value="P-loop containing nucleotide triphosphate hydrolases"/>
    <property type="match status" value="1"/>
</dbReference>
<dbReference type="Gene3D" id="1.20.1560.10">
    <property type="entry name" value="ABC transporter type 1, transmembrane domain"/>
    <property type="match status" value="1"/>
</dbReference>
<dbReference type="PROSITE" id="PS00211">
    <property type="entry name" value="ABC_TRANSPORTER_1"/>
    <property type="match status" value="1"/>
</dbReference>
<feature type="domain" description="ABC transporter" evidence="8">
    <location>
        <begin position="339"/>
        <end position="554"/>
    </location>
</feature>
<dbReference type="InterPro" id="IPR003439">
    <property type="entry name" value="ABC_transporter-like_ATP-bd"/>
</dbReference>
<dbReference type="SMART" id="SM00382">
    <property type="entry name" value="AAA"/>
    <property type="match status" value="1"/>
</dbReference>
<feature type="transmembrane region" description="Helical" evidence="7">
    <location>
        <begin position="251"/>
        <end position="272"/>
    </location>
</feature>